<dbReference type="SMART" id="SM00225">
    <property type="entry name" value="BTB"/>
    <property type="match status" value="1"/>
</dbReference>
<dbReference type="Gene3D" id="3.30.710.10">
    <property type="entry name" value="Potassium Channel Kv1.1, Chain A"/>
    <property type="match status" value="1"/>
</dbReference>
<dbReference type="EMBL" id="JBHFFA010000006">
    <property type="protein sequence ID" value="KAL2620300.1"/>
    <property type="molecule type" value="Genomic_DNA"/>
</dbReference>
<dbReference type="AlphaFoldDB" id="A0ABD1Y139"/>
<comment type="caution">
    <text evidence="3">The sequence shown here is derived from an EMBL/GenBank/DDBJ whole genome shotgun (WGS) entry which is preliminary data.</text>
</comment>
<dbReference type="Pfam" id="PF00651">
    <property type="entry name" value="BTB"/>
    <property type="match status" value="1"/>
</dbReference>
<reference evidence="3 4" key="1">
    <citation type="submission" date="2024-09" db="EMBL/GenBank/DDBJ databases">
        <title>Chromosome-scale assembly of Riccia fluitans.</title>
        <authorList>
            <person name="Paukszto L."/>
            <person name="Sawicki J."/>
            <person name="Karawczyk K."/>
            <person name="Piernik-Szablinska J."/>
            <person name="Szczecinska M."/>
            <person name="Mazdziarz M."/>
        </authorList>
    </citation>
    <scope>NUCLEOTIDE SEQUENCE [LARGE SCALE GENOMIC DNA]</scope>
    <source>
        <strain evidence="3">Rf_01</strain>
        <tissue evidence="3">Aerial parts of the thallus</tissue>
    </source>
</reference>
<accession>A0ABD1Y139</accession>
<dbReference type="SUPFAM" id="SSF54695">
    <property type="entry name" value="POZ domain"/>
    <property type="match status" value="1"/>
</dbReference>
<evidence type="ECO:0000313" key="3">
    <source>
        <dbReference type="EMBL" id="KAL2620300.1"/>
    </source>
</evidence>
<feature type="domain" description="BTB" evidence="2">
    <location>
        <begin position="49"/>
        <end position="117"/>
    </location>
</feature>
<evidence type="ECO:0000313" key="4">
    <source>
        <dbReference type="Proteomes" id="UP001605036"/>
    </source>
</evidence>
<dbReference type="PANTHER" id="PTHR24413">
    <property type="entry name" value="SPECKLE-TYPE POZ PROTEIN"/>
    <property type="match status" value="1"/>
</dbReference>
<name>A0ABD1Y139_9MARC</name>
<dbReference type="PROSITE" id="PS50097">
    <property type="entry name" value="BTB"/>
    <property type="match status" value="1"/>
</dbReference>
<evidence type="ECO:0000256" key="1">
    <source>
        <dbReference type="ARBA" id="ARBA00004906"/>
    </source>
</evidence>
<sequence>MKLDTSILDYEEEIGDLSRGGYDRASGLGNKSSSLVDDLRGMVNNPDFSDVSFVCSDGVQVYASRMFLGARSAVFRQMVSCGMSEMRSNVVPLPSVGSSVLIHVLRFLYAGEIEFYHTGIDTPSHHSSGLNSSVPPGHDWKLMIEVLIAARFFLLDSLVKVTLRRMWACSSERVHGMSSENFMNSVADGLSTLAIVIGSPR</sequence>
<dbReference type="Proteomes" id="UP001605036">
    <property type="component" value="Unassembled WGS sequence"/>
</dbReference>
<evidence type="ECO:0000259" key="2">
    <source>
        <dbReference type="PROSITE" id="PS50097"/>
    </source>
</evidence>
<organism evidence="3 4">
    <name type="scientific">Riccia fluitans</name>
    <dbReference type="NCBI Taxonomy" id="41844"/>
    <lineage>
        <taxon>Eukaryota</taxon>
        <taxon>Viridiplantae</taxon>
        <taxon>Streptophyta</taxon>
        <taxon>Embryophyta</taxon>
        <taxon>Marchantiophyta</taxon>
        <taxon>Marchantiopsida</taxon>
        <taxon>Marchantiidae</taxon>
        <taxon>Marchantiales</taxon>
        <taxon>Ricciaceae</taxon>
        <taxon>Riccia</taxon>
    </lineage>
</organism>
<dbReference type="InterPro" id="IPR011333">
    <property type="entry name" value="SKP1/BTB/POZ_sf"/>
</dbReference>
<dbReference type="InterPro" id="IPR000210">
    <property type="entry name" value="BTB/POZ_dom"/>
</dbReference>
<comment type="pathway">
    <text evidence="1">Protein modification; protein ubiquitination.</text>
</comment>
<proteinExistence type="predicted"/>
<keyword evidence="4" id="KW-1185">Reference proteome</keyword>
<gene>
    <name evidence="3" type="ORF">R1flu_000505</name>
</gene>
<protein>
    <recommendedName>
        <fullName evidence="2">BTB domain-containing protein</fullName>
    </recommendedName>
</protein>